<evidence type="ECO:0000313" key="2">
    <source>
        <dbReference type="EMBL" id="KAJ7681164.1"/>
    </source>
</evidence>
<gene>
    <name evidence="2" type="ORF">B0H17DRAFT_1205982</name>
</gene>
<sequence length="96" mass="10346">MPSAGAGSASLHDVQAVCAEWDHGVYANSPHSARDDMQDYYNADTNANAIANAITNVTYPSLTDSHAPKSDPESTPAQRMDTCRAEERVPAAQRQR</sequence>
<accession>A0AAD7GE83</accession>
<dbReference type="EMBL" id="JARKIE010000121">
    <property type="protein sequence ID" value="KAJ7681164.1"/>
    <property type="molecule type" value="Genomic_DNA"/>
</dbReference>
<name>A0AAD7GE83_MYCRO</name>
<comment type="caution">
    <text evidence="2">The sequence shown here is derived from an EMBL/GenBank/DDBJ whole genome shotgun (WGS) entry which is preliminary data.</text>
</comment>
<reference evidence="2" key="1">
    <citation type="submission" date="2023-03" db="EMBL/GenBank/DDBJ databases">
        <title>Massive genome expansion in bonnet fungi (Mycena s.s.) driven by repeated elements and novel gene families across ecological guilds.</title>
        <authorList>
            <consortium name="Lawrence Berkeley National Laboratory"/>
            <person name="Harder C.B."/>
            <person name="Miyauchi S."/>
            <person name="Viragh M."/>
            <person name="Kuo A."/>
            <person name="Thoen E."/>
            <person name="Andreopoulos B."/>
            <person name="Lu D."/>
            <person name="Skrede I."/>
            <person name="Drula E."/>
            <person name="Henrissat B."/>
            <person name="Morin E."/>
            <person name="Kohler A."/>
            <person name="Barry K."/>
            <person name="LaButti K."/>
            <person name="Morin E."/>
            <person name="Salamov A."/>
            <person name="Lipzen A."/>
            <person name="Mereny Z."/>
            <person name="Hegedus B."/>
            <person name="Baldrian P."/>
            <person name="Stursova M."/>
            <person name="Weitz H."/>
            <person name="Taylor A."/>
            <person name="Grigoriev I.V."/>
            <person name="Nagy L.G."/>
            <person name="Martin F."/>
            <person name="Kauserud H."/>
        </authorList>
    </citation>
    <scope>NUCLEOTIDE SEQUENCE</scope>
    <source>
        <strain evidence="2">CBHHK067</strain>
    </source>
</reference>
<dbReference type="AlphaFoldDB" id="A0AAD7GE83"/>
<protein>
    <submittedName>
        <fullName evidence="2">Uncharacterized protein</fullName>
    </submittedName>
</protein>
<evidence type="ECO:0000256" key="1">
    <source>
        <dbReference type="SAM" id="MobiDB-lite"/>
    </source>
</evidence>
<evidence type="ECO:0000313" key="3">
    <source>
        <dbReference type="Proteomes" id="UP001221757"/>
    </source>
</evidence>
<feature type="region of interest" description="Disordered" evidence="1">
    <location>
        <begin position="60"/>
        <end position="96"/>
    </location>
</feature>
<dbReference type="Proteomes" id="UP001221757">
    <property type="component" value="Unassembled WGS sequence"/>
</dbReference>
<proteinExistence type="predicted"/>
<keyword evidence="3" id="KW-1185">Reference proteome</keyword>
<organism evidence="2 3">
    <name type="scientific">Mycena rosella</name>
    <name type="common">Pink bonnet</name>
    <name type="synonym">Agaricus rosellus</name>
    <dbReference type="NCBI Taxonomy" id="1033263"/>
    <lineage>
        <taxon>Eukaryota</taxon>
        <taxon>Fungi</taxon>
        <taxon>Dikarya</taxon>
        <taxon>Basidiomycota</taxon>
        <taxon>Agaricomycotina</taxon>
        <taxon>Agaricomycetes</taxon>
        <taxon>Agaricomycetidae</taxon>
        <taxon>Agaricales</taxon>
        <taxon>Marasmiineae</taxon>
        <taxon>Mycenaceae</taxon>
        <taxon>Mycena</taxon>
    </lineage>
</organism>